<accession>A0A8B3T9V0</accession>
<comment type="caution">
    <text evidence="1">The sequence shown here is derived from an EMBL/GenBank/DDBJ whole genome shotgun (WGS) entry which is preliminary data.</text>
</comment>
<name>A0A8B3T9V0_AVIPA</name>
<evidence type="ECO:0000313" key="1">
    <source>
        <dbReference type="EMBL" id="RZN61349.1"/>
    </source>
</evidence>
<reference evidence="1 2" key="1">
    <citation type="submission" date="2018-11" db="EMBL/GenBank/DDBJ databases">
        <title>Sequencing Av. paragallinarum serogroups.</title>
        <authorList>
            <person name="Hellmuth J.E."/>
            <person name="Boucher C.E."/>
            <person name="Cason E.D."/>
        </authorList>
    </citation>
    <scope>NUCLEOTIDE SEQUENCE [LARGE SCALE GENOMIC DNA]</scope>
    <source>
        <strain evidence="1 2">SA-3</strain>
    </source>
</reference>
<gene>
    <name evidence="1" type="ORF">EIG79_01025</name>
</gene>
<dbReference type="AlphaFoldDB" id="A0A8B3T9V0"/>
<dbReference type="RefSeq" id="WP_130238424.1">
    <property type="nucleotide sequence ID" value="NZ_RQXS01000002.1"/>
</dbReference>
<dbReference type="Proteomes" id="UP000294229">
    <property type="component" value="Unassembled WGS sequence"/>
</dbReference>
<sequence>MDNRVYLALYKGNRSGKGFAVLKAKLGDWLTRKLTKGQYSHCEIAVARREWLSGHHYDHEIVYDCYSSSIRDGGVRCKQIDLDNGKWDLIPLYGVDEAKVKGYFWQTKDKKYDWLGALGIVLFTPQARDKFFCSEWCANAINGGDEGWRFSPNHLAAIFKLKHKE</sequence>
<protein>
    <submittedName>
        <fullName evidence="1">Enoyl-CoA hydratase</fullName>
    </submittedName>
</protein>
<proteinExistence type="predicted"/>
<evidence type="ECO:0000313" key="2">
    <source>
        <dbReference type="Proteomes" id="UP000294229"/>
    </source>
</evidence>
<organism evidence="1 2">
    <name type="scientific">Avibacterium paragallinarum</name>
    <name type="common">Haemophilus gallinarum</name>
    <dbReference type="NCBI Taxonomy" id="728"/>
    <lineage>
        <taxon>Bacteria</taxon>
        <taxon>Pseudomonadati</taxon>
        <taxon>Pseudomonadota</taxon>
        <taxon>Gammaproteobacteria</taxon>
        <taxon>Pasteurellales</taxon>
        <taxon>Pasteurellaceae</taxon>
        <taxon>Avibacterium</taxon>
    </lineage>
</organism>
<dbReference type="Gene3D" id="3.90.1720.10">
    <property type="entry name" value="endopeptidase domain like (from Nostoc punctiforme)"/>
    <property type="match status" value="1"/>
</dbReference>
<dbReference type="EMBL" id="RQXS01000002">
    <property type="protein sequence ID" value="RZN61349.1"/>
    <property type="molecule type" value="Genomic_DNA"/>
</dbReference>